<dbReference type="Pfam" id="PF01602">
    <property type="entry name" value="Adaptin_N"/>
    <property type="match status" value="1"/>
</dbReference>
<dbReference type="InterPro" id="IPR026739">
    <property type="entry name" value="AP_beta"/>
</dbReference>
<dbReference type="GO" id="GO:0030117">
    <property type="term" value="C:membrane coat"/>
    <property type="evidence" value="ECO:0007669"/>
    <property type="project" value="InterPro"/>
</dbReference>
<proteinExistence type="inferred from homology"/>
<comment type="subcellular location">
    <subcellularLocation>
        <location evidence="1">Endomembrane system</location>
    </subcellularLocation>
</comment>
<reference evidence="7" key="1">
    <citation type="journal article" date="2020" name="Fungal Divers.">
        <title>Resolving the Mortierellaceae phylogeny through synthesis of multi-gene phylogenetics and phylogenomics.</title>
        <authorList>
            <person name="Vandepol N."/>
            <person name="Liber J."/>
            <person name="Desiro A."/>
            <person name="Na H."/>
            <person name="Kennedy M."/>
            <person name="Barry K."/>
            <person name="Grigoriev I.V."/>
            <person name="Miller A.N."/>
            <person name="O'Donnell K."/>
            <person name="Stajich J.E."/>
            <person name="Bonito G."/>
        </authorList>
    </citation>
    <scope>NUCLEOTIDE SEQUENCE</scope>
    <source>
        <strain evidence="7">CK1249</strain>
    </source>
</reference>
<dbReference type="GO" id="GO:0006886">
    <property type="term" value="P:intracellular protein transport"/>
    <property type="evidence" value="ECO:0007669"/>
    <property type="project" value="InterPro"/>
</dbReference>
<sequence length="365" mass="41648">MADFIKQNASRFFATNKKGENAELLADLNSEYRDRRKDAVKRVIANMTVGKDVSSLFPQVVKNMQTEDLEMKKLVYLYLMNYAKSNPDLVILAVNTFVKDTDHVNPLIRALAIRTMGCIRVDKILDHLCEPLRKCLQDDNPYVRKTATICVAKLWDLDQERALENGFVTILQDLVSDSNPMVVSNAVTALAEMQESSVTKDVFVVNVVIMNKMLAALNECTEWGQIAILTSLAEYKPLDSKEAENICERVLPRLQHANGSVVLSAIRVLMMFMRHIRNEDFIKGLIKKMSPPLVTLLASAPEVQYVSLRNINLILQKRPDILQNDVRVFFCKYNDPPYVKREKLEIIIKLCNDKNIEQILSELKE</sequence>
<keyword evidence="8" id="KW-1185">Reference proteome</keyword>
<dbReference type="SUPFAM" id="SSF48371">
    <property type="entry name" value="ARM repeat"/>
    <property type="match status" value="1"/>
</dbReference>
<comment type="similarity">
    <text evidence="2">Belongs to the adaptor complexes large subunit family.</text>
</comment>
<dbReference type="InterPro" id="IPR011989">
    <property type="entry name" value="ARM-like"/>
</dbReference>
<comment type="caution">
    <text evidence="7">The sequence shown here is derived from an EMBL/GenBank/DDBJ whole genome shotgun (WGS) entry which is preliminary data.</text>
</comment>
<dbReference type="InterPro" id="IPR002553">
    <property type="entry name" value="Clathrin/coatomer_adapt-like_N"/>
</dbReference>
<dbReference type="OrthoDB" id="10254310at2759"/>
<dbReference type="EMBL" id="JAAAHY010000726">
    <property type="protein sequence ID" value="KAF9958455.1"/>
    <property type="molecule type" value="Genomic_DNA"/>
</dbReference>
<keyword evidence="3" id="KW-0813">Transport</keyword>
<keyword evidence="5" id="KW-0472">Membrane</keyword>
<gene>
    <name evidence="7" type="primary">APL2_2</name>
    <name evidence="7" type="ORF">BGZ70_009186</name>
</gene>
<dbReference type="Gene3D" id="1.25.10.10">
    <property type="entry name" value="Leucine-rich Repeat Variant"/>
    <property type="match status" value="1"/>
</dbReference>
<dbReference type="GO" id="GO:0012505">
    <property type="term" value="C:endomembrane system"/>
    <property type="evidence" value="ECO:0007669"/>
    <property type="project" value="UniProtKB-SubCell"/>
</dbReference>
<organism evidence="7 8">
    <name type="scientific">Mortierella alpina</name>
    <name type="common">Oleaginous fungus</name>
    <name type="synonym">Mortierella renispora</name>
    <dbReference type="NCBI Taxonomy" id="64518"/>
    <lineage>
        <taxon>Eukaryota</taxon>
        <taxon>Fungi</taxon>
        <taxon>Fungi incertae sedis</taxon>
        <taxon>Mucoromycota</taxon>
        <taxon>Mortierellomycotina</taxon>
        <taxon>Mortierellomycetes</taxon>
        <taxon>Mortierellales</taxon>
        <taxon>Mortierellaceae</taxon>
        <taxon>Mortierella</taxon>
    </lineage>
</organism>
<evidence type="ECO:0000259" key="6">
    <source>
        <dbReference type="Pfam" id="PF01602"/>
    </source>
</evidence>
<evidence type="ECO:0000256" key="5">
    <source>
        <dbReference type="ARBA" id="ARBA00023136"/>
    </source>
</evidence>
<evidence type="ECO:0000313" key="8">
    <source>
        <dbReference type="Proteomes" id="UP000738359"/>
    </source>
</evidence>
<dbReference type="PANTHER" id="PTHR11134">
    <property type="entry name" value="ADAPTOR COMPLEX SUBUNIT BETA FAMILY MEMBER"/>
    <property type="match status" value="1"/>
</dbReference>
<evidence type="ECO:0000256" key="3">
    <source>
        <dbReference type="ARBA" id="ARBA00022448"/>
    </source>
</evidence>
<evidence type="ECO:0000256" key="1">
    <source>
        <dbReference type="ARBA" id="ARBA00004308"/>
    </source>
</evidence>
<dbReference type="Proteomes" id="UP000738359">
    <property type="component" value="Unassembled WGS sequence"/>
</dbReference>
<evidence type="ECO:0000256" key="4">
    <source>
        <dbReference type="ARBA" id="ARBA00022927"/>
    </source>
</evidence>
<evidence type="ECO:0000256" key="2">
    <source>
        <dbReference type="ARBA" id="ARBA00006613"/>
    </source>
</evidence>
<evidence type="ECO:0000313" key="7">
    <source>
        <dbReference type="EMBL" id="KAF9958455.1"/>
    </source>
</evidence>
<dbReference type="GO" id="GO:0016192">
    <property type="term" value="P:vesicle-mediated transport"/>
    <property type="evidence" value="ECO:0007669"/>
    <property type="project" value="InterPro"/>
</dbReference>
<protein>
    <submittedName>
        <fullName evidence="7">Beta-adaptin</fullName>
    </submittedName>
</protein>
<name>A0A9P6J2C5_MORAP</name>
<accession>A0A9P6J2C5</accession>
<keyword evidence="4" id="KW-0653">Protein transport</keyword>
<dbReference type="InterPro" id="IPR016024">
    <property type="entry name" value="ARM-type_fold"/>
</dbReference>
<feature type="domain" description="Clathrin/coatomer adaptor adaptin-like N-terminal" evidence="6">
    <location>
        <begin position="17"/>
        <end position="365"/>
    </location>
</feature>
<dbReference type="AlphaFoldDB" id="A0A9P6J2C5"/>